<dbReference type="Proteomes" id="UP000255269">
    <property type="component" value="Unassembled WGS sequence"/>
</dbReference>
<accession>A0A377Q0T6</accession>
<protein>
    <recommendedName>
        <fullName evidence="3">phosphatidylserine decarboxylase</fullName>
        <ecNumber evidence="3">4.1.1.65</ecNumber>
    </recommendedName>
</protein>
<evidence type="ECO:0000256" key="1">
    <source>
        <dbReference type="ARBA" id="ARBA00001928"/>
    </source>
</evidence>
<keyword evidence="9 13" id="KW-0456">Lyase</keyword>
<evidence type="ECO:0000256" key="5">
    <source>
        <dbReference type="ARBA" id="ARBA00022793"/>
    </source>
</evidence>
<keyword evidence="10" id="KW-1208">Phospholipid metabolism</keyword>
<keyword evidence="5" id="KW-0210">Decarboxylase</keyword>
<evidence type="ECO:0000256" key="4">
    <source>
        <dbReference type="ARBA" id="ARBA00022516"/>
    </source>
</evidence>
<keyword evidence="8" id="KW-0594">Phospholipid biosynthesis</keyword>
<dbReference type="NCBIfam" id="NF003038">
    <property type="entry name" value="PRK03934.1"/>
    <property type="match status" value="1"/>
</dbReference>
<dbReference type="NCBIfam" id="TIGR00163">
    <property type="entry name" value="PS_decarb"/>
    <property type="match status" value="1"/>
</dbReference>
<dbReference type="PANTHER" id="PTHR10067:SF6">
    <property type="entry name" value="PHOSPHATIDYLSERINE DECARBOXYLASE PROENZYME, MITOCHONDRIAL"/>
    <property type="match status" value="1"/>
</dbReference>
<reference evidence="13 14" key="1">
    <citation type="submission" date="2018-06" db="EMBL/GenBank/DDBJ databases">
        <authorList>
            <consortium name="Pathogen Informatics"/>
            <person name="Doyle S."/>
        </authorList>
    </citation>
    <scope>NUCLEOTIDE SEQUENCE [LARGE SCALE GENOMIC DNA]</scope>
    <source>
        <strain evidence="13 14">NCTC13156</strain>
    </source>
</reference>
<dbReference type="GO" id="GO:0004609">
    <property type="term" value="F:phosphatidylserine decarboxylase activity"/>
    <property type="evidence" value="ECO:0007669"/>
    <property type="project" value="UniProtKB-EC"/>
</dbReference>
<evidence type="ECO:0000256" key="7">
    <source>
        <dbReference type="ARBA" id="ARBA00023145"/>
    </source>
</evidence>
<keyword evidence="7" id="KW-0865">Zymogen</keyword>
<evidence type="ECO:0000256" key="3">
    <source>
        <dbReference type="ARBA" id="ARBA00012243"/>
    </source>
</evidence>
<evidence type="ECO:0000256" key="11">
    <source>
        <dbReference type="ARBA" id="ARBA00023317"/>
    </source>
</evidence>
<dbReference type="Pfam" id="PF02666">
    <property type="entry name" value="PS_Dcarbxylase"/>
    <property type="match status" value="1"/>
</dbReference>
<evidence type="ECO:0000256" key="8">
    <source>
        <dbReference type="ARBA" id="ARBA00023209"/>
    </source>
</evidence>
<evidence type="ECO:0000256" key="6">
    <source>
        <dbReference type="ARBA" id="ARBA00023098"/>
    </source>
</evidence>
<organism evidence="13 14">
    <name type="scientific">Helicobacter pullorum</name>
    <dbReference type="NCBI Taxonomy" id="35818"/>
    <lineage>
        <taxon>Bacteria</taxon>
        <taxon>Pseudomonadati</taxon>
        <taxon>Campylobacterota</taxon>
        <taxon>Epsilonproteobacteria</taxon>
        <taxon>Campylobacterales</taxon>
        <taxon>Helicobacteraceae</taxon>
        <taxon>Helicobacter</taxon>
    </lineage>
</organism>
<evidence type="ECO:0000313" key="13">
    <source>
        <dbReference type="EMBL" id="STQ88354.1"/>
    </source>
</evidence>
<evidence type="ECO:0000256" key="12">
    <source>
        <dbReference type="ARBA" id="ARBA00024326"/>
    </source>
</evidence>
<evidence type="ECO:0000256" key="2">
    <source>
        <dbReference type="ARBA" id="ARBA00005189"/>
    </source>
</evidence>
<evidence type="ECO:0000313" key="14">
    <source>
        <dbReference type="Proteomes" id="UP000255269"/>
    </source>
</evidence>
<comment type="pathway">
    <text evidence="12">Phospholipid metabolism; phosphatidylethanolamine biosynthesis.</text>
</comment>
<dbReference type="EC" id="4.1.1.65" evidence="3"/>
<sequence length="266" mass="31041">MEKGGILHYTNLISQLFEKISHFAFYPKIQILINKFYIRIFNINMEEFDTLQSYPTLNALFTRSLVKMRSFDKSEVAMIAPCDSVVMESGVCKENLAMQIKGKSYKIDDFIHHKIDENFFYVNFYLSPSDYHRFHAPVDLWVKKIAFIQGLLLPVNERSLYKNENLFIKNKRVVLECEDEFGNDLYYVAVGALNVGKIQINLESKIANLKESESFCYEKPIFVKKGDELGCFQMGSTIVMFSKNWEYNLKIKEKVLFGQQIAKYKG</sequence>
<proteinExistence type="predicted"/>
<evidence type="ECO:0000256" key="10">
    <source>
        <dbReference type="ARBA" id="ARBA00023264"/>
    </source>
</evidence>
<gene>
    <name evidence="13" type="primary">psd</name>
    <name evidence="13" type="ORF">NCTC13156_01191</name>
</gene>
<comment type="pathway">
    <text evidence="2">Lipid metabolism.</text>
</comment>
<dbReference type="EMBL" id="UGJF01000001">
    <property type="protein sequence ID" value="STQ88354.1"/>
    <property type="molecule type" value="Genomic_DNA"/>
</dbReference>
<keyword evidence="11" id="KW-0670">Pyruvate</keyword>
<name>A0A377Q0T6_9HELI</name>
<evidence type="ECO:0000256" key="9">
    <source>
        <dbReference type="ARBA" id="ARBA00023239"/>
    </source>
</evidence>
<dbReference type="InterPro" id="IPR033177">
    <property type="entry name" value="PSD-B"/>
</dbReference>
<keyword evidence="6" id="KW-0443">Lipid metabolism</keyword>
<keyword evidence="4" id="KW-0444">Lipid biosynthesis</keyword>
<dbReference type="UniPathway" id="UPA00558"/>
<dbReference type="InterPro" id="IPR003817">
    <property type="entry name" value="PS_Dcarbxylase"/>
</dbReference>
<dbReference type="AlphaFoldDB" id="A0A377Q0T6"/>
<dbReference type="GO" id="GO:0006646">
    <property type="term" value="P:phosphatidylethanolamine biosynthetic process"/>
    <property type="evidence" value="ECO:0007669"/>
    <property type="project" value="UniProtKB-UniPathway"/>
</dbReference>
<dbReference type="PANTHER" id="PTHR10067">
    <property type="entry name" value="PHOSPHATIDYLSERINE DECARBOXYLASE"/>
    <property type="match status" value="1"/>
</dbReference>
<comment type="cofactor">
    <cofactor evidence="1">
        <name>pyruvate</name>
        <dbReference type="ChEBI" id="CHEBI:15361"/>
    </cofactor>
</comment>